<feature type="transmembrane region" description="Helical" evidence="6">
    <location>
        <begin position="51"/>
        <end position="77"/>
    </location>
</feature>
<dbReference type="Proteomes" id="UP001390339">
    <property type="component" value="Unassembled WGS sequence"/>
</dbReference>
<dbReference type="InterPro" id="IPR002293">
    <property type="entry name" value="AA/rel_permease1"/>
</dbReference>
<sequence>MLINGTLGFAMLVAILFCMGDIDAALAEDELYPYMPIFRNALDSTAGAAVIAAIIAVIILVATAGCLASTSRIYWAFARDRAIPGLQFLQQISSRTGIPRNSVLTAAIIAAILALIDIGNTTAFNGVISVSIARLLGSYFMAVSLLLYRRLSCGAIRDYSPTDDGQVVNTIGKQLAWGPWRIPGMLCTANNILACAYILFWPTSREVTPQNMNWAALVTVIVLAFSTFYYFGWTRKIYNGPIIGT</sequence>
<keyword evidence="4 6" id="KW-1133">Transmembrane helix</keyword>
<dbReference type="Pfam" id="PF13520">
    <property type="entry name" value="AA_permease_2"/>
    <property type="match status" value="1"/>
</dbReference>
<evidence type="ECO:0000313" key="8">
    <source>
        <dbReference type="EMBL" id="KAK8875149.1"/>
    </source>
</evidence>
<comment type="caution">
    <text evidence="8">The sequence shown here is derived from an EMBL/GenBank/DDBJ whole genome shotgun (WGS) entry which is preliminary data.</text>
</comment>
<evidence type="ECO:0000256" key="7">
    <source>
        <dbReference type="SAM" id="SignalP"/>
    </source>
</evidence>
<evidence type="ECO:0000256" key="3">
    <source>
        <dbReference type="ARBA" id="ARBA00022692"/>
    </source>
</evidence>
<feature type="transmembrane region" description="Helical" evidence="6">
    <location>
        <begin position="182"/>
        <end position="200"/>
    </location>
</feature>
<keyword evidence="2" id="KW-0813">Transport</keyword>
<comment type="subcellular location">
    <subcellularLocation>
        <location evidence="1">Membrane</location>
        <topology evidence="1">Multi-pass membrane protein</topology>
    </subcellularLocation>
</comment>
<protein>
    <submittedName>
        <fullName evidence="8">GABA permease</fullName>
    </submittedName>
</protein>
<keyword evidence="7" id="KW-0732">Signal</keyword>
<proteinExistence type="predicted"/>
<evidence type="ECO:0000256" key="5">
    <source>
        <dbReference type="ARBA" id="ARBA00023136"/>
    </source>
</evidence>
<keyword evidence="9" id="KW-1185">Reference proteome</keyword>
<name>A0ABR2JBG7_9PEZI</name>
<evidence type="ECO:0000313" key="9">
    <source>
        <dbReference type="Proteomes" id="UP001390339"/>
    </source>
</evidence>
<accession>A0ABR2JBG7</accession>
<feature type="transmembrane region" description="Helical" evidence="6">
    <location>
        <begin position="128"/>
        <end position="148"/>
    </location>
</feature>
<evidence type="ECO:0000256" key="4">
    <source>
        <dbReference type="ARBA" id="ARBA00022989"/>
    </source>
</evidence>
<feature type="chain" id="PRO_5046226018" evidence="7">
    <location>
        <begin position="28"/>
        <end position="245"/>
    </location>
</feature>
<feature type="transmembrane region" description="Helical" evidence="6">
    <location>
        <begin position="212"/>
        <end position="231"/>
    </location>
</feature>
<keyword evidence="5 6" id="KW-0472">Membrane</keyword>
<evidence type="ECO:0000256" key="1">
    <source>
        <dbReference type="ARBA" id="ARBA00004141"/>
    </source>
</evidence>
<reference evidence="8 9" key="1">
    <citation type="journal article" date="2024" name="IMA Fungus">
        <title>Apiospora arundinis, a panoply of carbohydrate-active enzymes and secondary metabolites.</title>
        <authorList>
            <person name="Sorensen T."/>
            <person name="Petersen C."/>
            <person name="Muurmann A.T."/>
            <person name="Christiansen J.V."/>
            <person name="Brundto M.L."/>
            <person name="Overgaard C.K."/>
            <person name="Boysen A.T."/>
            <person name="Wollenberg R.D."/>
            <person name="Larsen T.O."/>
            <person name="Sorensen J.L."/>
            <person name="Nielsen K.L."/>
            <person name="Sondergaard T.E."/>
        </authorList>
    </citation>
    <scope>NUCLEOTIDE SEQUENCE [LARGE SCALE GENOMIC DNA]</scope>
    <source>
        <strain evidence="8 9">AAU 773</strain>
    </source>
</reference>
<organism evidence="8 9">
    <name type="scientific">Apiospora arundinis</name>
    <dbReference type="NCBI Taxonomy" id="335852"/>
    <lineage>
        <taxon>Eukaryota</taxon>
        <taxon>Fungi</taxon>
        <taxon>Dikarya</taxon>
        <taxon>Ascomycota</taxon>
        <taxon>Pezizomycotina</taxon>
        <taxon>Sordariomycetes</taxon>
        <taxon>Xylariomycetidae</taxon>
        <taxon>Amphisphaeriales</taxon>
        <taxon>Apiosporaceae</taxon>
        <taxon>Apiospora</taxon>
    </lineage>
</organism>
<dbReference type="EMBL" id="JAPCWZ010000003">
    <property type="protein sequence ID" value="KAK8875149.1"/>
    <property type="molecule type" value="Genomic_DNA"/>
</dbReference>
<dbReference type="Gene3D" id="1.20.1740.10">
    <property type="entry name" value="Amino acid/polyamine transporter I"/>
    <property type="match status" value="1"/>
</dbReference>
<feature type="signal peptide" evidence="7">
    <location>
        <begin position="1"/>
        <end position="27"/>
    </location>
</feature>
<keyword evidence="3 6" id="KW-0812">Transmembrane</keyword>
<dbReference type="PANTHER" id="PTHR45649">
    <property type="entry name" value="AMINO-ACID PERMEASE BAT1"/>
    <property type="match status" value="1"/>
</dbReference>
<feature type="transmembrane region" description="Helical" evidence="6">
    <location>
        <begin position="98"/>
        <end position="116"/>
    </location>
</feature>
<evidence type="ECO:0000256" key="2">
    <source>
        <dbReference type="ARBA" id="ARBA00022448"/>
    </source>
</evidence>
<dbReference type="PANTHER" id="PTHR45649:SF1">
    <property type="entry name" value="TRANSPORTER, PUTATIVE (EUROFUNG)-RELATED"/>
    <property type="match status" value="1"/>
</dbReference>
<gene>
    <name evidence="8" type="ORF">PGQ11_005663</name>
</gene>
<evidence type="ECO:0000256" key="6">
    <source>
        <dbReference type="SAM" id="Phobius"/>
    </source>
</evidence>